<dbReference type="EMBL" id="LLXJ01012913">
    <property type="protein sequence ID" value="PKB91974.1"/>
    <property type="molecule type" value="Genomic_DNA"/>
</dbReference>
<accession>A0A2N0NBL3</accession>
<reference evidence="1 2" key="1">
    <citation type="submission" date="2016-04" db="EMBL/GenBank/DDBJ databases">
        <title>Genome analyses suggest a sexual origin of heterokaryosis in a supposedly ancient asexual fungus.</title>
        <authorList>
            <person name="Ropars J."/>
            <person name="Sedzielewska K."/>
            <person name="Noel J."/>
            <person name="Charron P."/>
            <person name="Farinelli L."/>
            <person name="Marton T."/>
            <person name="Kruger M."/>
            <person name="Pelin A."/>
            <person name="Brachmann A."/>
            <person name="Corradi N."/>
        </authorList>
    </citation>
    <scope>NUCLEOTIDE SEQUENCE [LARGE SCALE GENOMIC DNA]</scope>
    <source>
        <strain evidence="1 2">A5</strain>
    </source>
</reference>
<feature type="non-terminal residue" evidence="1">
    <location>
        <position position="56"/>
    </location>
</feature>
<name>A0A2N0NBL3_9GLOM</name>
<comment type="caution">
    <text evidence="1">The sequence shown here is derived from an EMBL/GenBank/DDBJ whole genome shotgun (WGS) entry which is preliminary data.</text>
</comment>
<proteinExistence type="predicted"/>
<protein>
    <submittedName>
        <fullName evidence="1">Uncharacterized protein</fullName>
    </submittedName>
</protein>
<evidence type="ECO:0000313" key="2">
    <source>
        <dbReference type="Proteomes" id="UP000232722"/>
    </source>
</evidence>
<organism evidence="1 2">
    <name type="scientific">Rhizophagus irregularis</name>
    <dbReference type="NCBI Taxonomy" id="588596"/>
    <lineage>
        <taxon>Eukaryota</taxon>
        <taxon>Fungi</taxon>
        <taxon>Fungi incertae sedis</taxon>
        <taxon>Mucoromycota</taxon>
        <taxon>Glomeromycotina</taxon>
        <taxon>Glomeromycetes</taxon>
        <taxon>Glomerales</taxon>
        <taxon>Glomeraceae</taxon>
        <taxon>Rhizophagus</taxon>
    </lineage>
</organism>
<evidence type="ECO:0000313" key="1">
    <source>
        <dbReference type="EMBL" id="PKB91974.1"/>
    </source>
</evidence>
<gene>
    <name evidence="1" type="ORF">RhiirA5_446650</name>
</gene>
<dbReference type="AlphaFoldDB" id="A0A2N0NBL3"/>
<sequence>MSHHRHACVIHQRTFSQNHCFKNIKKKLLPKSDDIPTDFINTKSSYANLLYYRWLN</sequence>
<reference evidence="1 2" key="2">
    <citation type="submission" date="2017-09" db="EMBL/GenBank/DDBJ databases">
        <title>Extensive intraspecific genome diversity in a model arbuscular mycorrhizal fungus.</title>
        <authorList>
            <person name="Chen E.C."/>
            <person name="Morin E."/>
            <person name="Beaudet D."/>
            <person name="Noel J."/>
            <person name="Ndikumana S."/>
            <person name="Charron P."/>
            <person name="St-Onge C."/>
            <person name="Giorgi J."/>
            <person name="Grigoriev I.V."/>
            <person name="Roux C."/>
            <person name="Martin F.M."/>
            <person name="Corradi N."/>
        </authorList>
    </citation>
    <scope>NUCLEOTIDE SEQUENCE [LARGE SCALE GENOMIC DNA]</scope>
    <source>
        <strain evidence="1 2">A5</strain>
    </source>
</reference>
<dbReference type="Proteomes" id="UP000232722">
    <property type="component" value="Unassembled WGS sequence"/>
</dbReference>